<dbReference type="GO" id="GO:0008017">
    <property type="term" value="F:microtubule binding"/>
    <property type="evidence" value="ECO:0007669"/>
    <property type="project" value="InterPro"/>
</dbReference>
<dbReference type="InterPro" id="IPR027417">
    <property type="entry name" value="P-loop_NTPase"/>
</dbReference>
<evidence type="ECO:0000259" key="7">
    <source>
        <dbReference type="PROSITE" id="PS50067"/>
    </source>
</evidence>
<keyword evidence="1" id="KW-0493">Microtubule</keyword>
<dbReference type="PANTHER" id="PTHR24115">
    <property type="entry name" value="KINESIN-RELATED"/>
    <property type="match status" value="1"/>
</dbReference>
<proteinExistence type="inferred from homology"/>
<comment type="similarity">
    <text evidence="5">Belongs to the TRAFAC class myosin-kinesin ATPase superfamily. Kinesin family.</text>
</comment>
<protein>
    <recommendedName>
        <fullName evidence="7">Kinesin motor domain-containing protein</fullName>
    </recommendedName>
</protein>
<reference evidence="8 9" key="1">
    <citation type="journal article" date="2013" name="Proc. Natl. Acad. Sci. U.S.A.">
        <title>Fine-scale variation in meiotic recombination in Mimulus inferred from population shotgun sequencing.</title>
        <authorList>
            <person name="Hellsten U."/>
            <person name="Wright K.M."/>
            <person name="Jenkins J."/>
            <person name="Shu S."/>
            <person name="Yuan Y."/>
            <person name="Wessler S.R."/>
            <person name="Schmutz J."/>
            <person name="Willis J.H."/>
            <person name="Rokhsar D.S."/>
        </authorList>
    </citation>
    <scope>NUCLEOTIDE SEQUENCE [LARGE SCALE GENOMIC DNA]</scope>
    <source>
        <strain evidence="9">cv. DUN x IM62</strain>
    </source>
</reference>
<evidence type="ECO:0000256" key="3">
    <source>
        <dbReference type="ARBA" id="ARBA00022840"/>
    </source>
</evidence>
<evidence type="ECO:0000256" key="6">
    <source>
        <dbReference type="SAM" id="Phobius"/>
    </source>
</evidence>
<feature type="non-terminal residue" evidence="8">
    <location>
        <position position="1"/>
    </location>
</feature>
<dbReference type="Pfam" id="PF00225">
    <property type="entry name" value="Kinesin"/>
    <property type="match status" value="1"/>
</dbReference>
<evidence type="ECO:0000256" key="2">
    <source>
        <dbReference type="ARBA" id="ARBA00022741"/>
    </source>
</evidence>
<feature type="domain" description="Kinesin motor" evidence="7">
    <location>
        <begin position="1"/>
        <end position="87"/>
    </location>
</feature>
<sequence>GVRLLESNFINNTSMVFGLCLRSLLEHQKNRNKPLQKHYQNSLLTRYMRDYLEGKKRMMLILTVKPGVEDYLDTSFLLRQASPFTKIKYKSMEDPVTCNKRPNQAFPRAEQHKKMKFSNSGTSVFNLPLNYIYLFFILLSVDYFQFSFRLVKGLLTEVSILCPKVVTVEKDREYRIMQGLSKAMWTVLKQYKKKLEVEVEIDNCHLRDSLMNEKTRILYLENELMGEKMRFLDLENELGELKTQCTCDNSPVSGDDACFNLSQHQMIELHEVPVV</sequence>
<dbReference type="AlphaFoldDB" id="A0A022REY8"/>
<dbReference type="InterPro" id="IPR036961">
    <property type="entry name" value="Kinesin_motor_dom_sf"/>
</dbReference>
<dbReference type="InterPro" id="IPR027640">
    <property type="entry name" value="Kinesin-like_fam"/>
</dbReference>
<evidence type="ECO:0000313" key="9">
    <source>
        <dbReference type="Proteomes" id="UP000030748"/>
    </source>
</evidence>
<keyword evidence="6" id="KW-0812">Transmembrane</keyword>
<dbReference type="Gene3D" id="3.40.850.10">
    <property type="entry name" value="Kinesin motor domain"/>
    <property type="match status" value="1"/>
</dbReference>
<feature type="transmembrane region" description="Helical" evidence="6">
    <location>
        <begin position="124"/>
        <end position="144"/>
    </location>
</feature>
<keyword evidence="6" id="KW-0472">Membrane</keyword>
<comment type="caution">
    <text evidence="5">Lacks conserved residue(s) required for the propagation of feature annotation.</text>
</comment>
<keyword evidence="2" id="KW-0547">Nucleotide-binding</keyword>
<gene>
    <name evidence="8" type="ORF">MIMGU_mgv1a0241221mg</name>
</gene>
<dbReference type="PANTHER" id="PTHR24115:SF1008">
    <property type="entry name" value="KINESIN-LIKE PROTEIN SUBITO"/>
    <property type="match status" value="1"/>
</dbReference>
<keyword evidence="6" id="KW-1133">Transmembrane helix</keyword>
<dbReference type="GO" id="GO:0005874">
    <property type="term" value="C:microtubule"/>
    <property type="evidence" value="ECO:0007669"/>
    <property type="project" value="UniProtKB-KW"/>
</dbReference>
<evidence type="ECO:0000313" key="8">
    <source>
        <dbReference type="EMBL" id="EYU38791.1"/>
    </source>
</evidence>
<accession>A0A022REY8</accession>
<dbReference type="GO" id="GO:0007018">
    <property type="term" value="P:microtubule-based movement"/>
    <property type="evidence" value="ECO:0007669"/>
    <property type="project" value="InterPro"/>
</dbReference>
<evidence type="ECO:0000256" key="5">
    <source>
        <dbReference type="PROSITE-ProRule" id="PRU00283"/>
    </source>
</evidence>
<dbReference type="Proteomes" id="UP000030748">
    <property type="component" value="Unassembled WGS sequence"/>
</dbReference>
<evidence type="ECO:0000256" key="4">
    <source>
        <dbReference type="ARBA" id="ARBA00023175"/>
    </source>
</evidence>
<keyword evidence="3" id="KW-0067">ATP-binding</keyword>
<evidence type="ECO:0000256" key="1">
    <source>
        <dbReference type="ARBA" id="ARBA00022701"/>
    </source>
</evidence>
<name>A0A022REY8_ERYGU</name>
<dbReference type="EMBL" id="KI630476">
    <property type="protein sequence ID" value="EYU38791.1"/>
    <property type="molecule type" value="Genomic_DNA"/>
</dbReference>
<dbReference type="PROSITE" id="PS50067">
    <property type="entry name" value="KINESIN_MOTOR_2"/>
    <property type="match status" value="1"/>
</dbReference>
<dbReference type="STRING" id="4155.A0A022REY8"/>
<keyword evidence="9" id="KW-1185">Reference proteome</keyword>
<dbReference type="GO" id="GO:0003777">
    <property type="term" value="F:microtubule motor activity"/>
    <property type="evidence" value="ECO:0007669"/>
    <property type="project" value="InterPro"/>
</dbReference>
<dbReference type="SUPFAM" id="SSF52540">
    <property type="entry name" value="P-loop containing nucleoside triphosphate hydrolases"/>
    <property type="match status" value="1"/>
</dbReference>
<dbReference type="InterPro" id="IPR001752">
    <property type="entry name" value="Kinesin_motor_dom"/>
</dbReference>
<keyword evidence="4" id="KW-0505">Motor protein</keyword>
<dbReference type="GO" id="GO:0005524">
    <property type="term" value="F:ATP binding"/>
    <property type="evidence" value="ECO:0007669"/>
    <property type="project" value="UniProtKB-KW"/>
</dbReference>
<organism evidence="8 9">
    <name type="scientific">Erythranthe guttata</name>
    <name type="common">Yellow monkey flower</name>
    <name type="synonym">Mimulus guttatus</name>
    <dbReference type="NCBI Taxonomy" id="4155"/>
    <lineage>
        <taxon>Eukaryota</taxon>
        <taxon>Viridiplantae</taxon>
        <taxon>Streptophyta</taxon>
        <taxon>Embryophyta</taxon>
        <taxon>Tracheophyta</taxon>
        <taxon>Spermatophyta</taxon>
        <taxon>Magnoliopsida</taxon>
        <taxon>eudicotyledons</taxon>
        <taxon>Gunneridae</taxon>
        <taxon>Pentapetalae</taxon>
        <taxon>asterids</taxon>
        <taxon>lamiids</taxon>
        <taxon>Lamiales</taxon>
        <taxon>Phrymaceae</taxon>
        <taxon>Erythranthe</taxon>
    </lineage>
</organism>